<feature type="region of interest" description="Disordered" evidence="1">
    <location>
        <begin position="239"/>
        <end position="325"/>
    </location>
</feature>
<evidence type="ECO:0000256" key="1">
    <source>
        <dbReference type="SAM" id="MobiDB-lite"/>
    </source>
</evidence>
<protein>
    <recommendedName>
        <fullName evidence="4">Myb-like domain-containing protein</fullName>
    </recommendedName>
</protein>
<dbReference type="AlphaFoldDB" id="A0A8H6VKX8"/>
<dbReference type="EMBL" id="JABCIY010000169">
    <property type="protein sequence ID" value="KAF7190505.1"/>
    <property type="molecule type" value="Genomic_DNA"/>
</dbReference>
<name>A0A8H6VKX8_9PEZI</name>
<dbReference type="Proteomes" id="UP000660729">
    <property type="component" value="Unassembled WGS sequence"/>
</dbReference>
<feature type="compositionally biased region" description="Polar residues" evidence="1">
    <location>
        <begin position="1"/>
        <end position="15"/>
    </location>
</feature>
<keyword evidence="3" id="KW-1185">Reference proteome</keyword>
<reference evidence="2" key="1">
    <citation type="submission" date="2020-04" db="EMBL/GenBank/DDBJ databases">
        <title>Draft genome resource of the tomato pathogen Pseudocercospora fuligena.</title>
        <authorList>
            <person name="Zaccaron A."/>
        </authorList>
    </citation>
    <scope>NUCLEOTIDE SEQUENCE</scope>
    <source>
        <strain evidence="2">PF001</strain>
    </source>
</reference>
<feature type="compositionally biased region" description="Polar residues" evidence="1">
    <location>
        <begin position="278"/>
        <end position="291"/>
    </location>
</feature>
<evidence type="ECO:0000313" key="3">
    <source>
        <dbReference type="Proteomes" id="UP000660729"/>
    </source>
</evidence>
<feature type="compositionally biased region" description="Basic and acidic residues" evidence="1">
    <location>
        <begin position="21"/>
        <end position="30"/>
    </location>
</feature>
<feature type="region of interest" description="Disordered" evidence="1">
    <location>
        <begin position="132"/>
        <end position="188"/>
    </location>
</feature>
<dbReference type="OrthoDB" id="10477817at2759"/>
<organism evidence="2 3">
    <name type="scientific">Pseudocercospora fuligena</name>
    <dbReference type="NCBI Taxonomy" id="685502"/>
    <lineage>
        <taxon>Eukaryota</taxon>
        <taxon>Fungi</taxon>
        <taxon>Dikarya</taxon>
        <taxon>Ascomycota</taxon>
        <taxon>Pezizomycotina</taxon>
        <taxon>Dothideomycetes</taxon>
        <taxon>Dothideomycetidae</taxon>
        <taxon>Mycosphaerellales</taxon>
        <taxon>Mycosphaerellaceae</taxon>
        <taxon>Pseudocercospora</taxon>
    </lineage>
</organism>
<feature type="region of interest" description="Disordered" evidence="1">
    <location>
        <begin position="1"/>
        <end position="30"/>
    </location>
</feature>
<proteinExistence type="predicted"/>
<sequence length="325" mass="35837">MSSSPASRKASTTPDLGSPPTKKESDVEFKKWFPRDDEPRTLEELRGLTSEQLADPELGPTLDEYRMLWSRVGTKWTDEETGALYQWRLASQCVPYIEIGRRLQRSDLACRLRINNLRDGKVKGFEHYDMTRLANGSGRRGPRGGAGVVKSRRTVSASRQRRRNRNVASAPPTTQPGPSQPQPVQFSMPSAMLSGFRPINQPGQNNADPTETAQLLLSFSQGAVKRSSQDEISTALAINKAARSDTPQQRPEDISEPTSPHTGAAEPDATPQWPPMLTFNQSARDSSSPEFTRSPAATEAKPKEDSSALGSKPVSERMSFARIMN</sequence>
<comment type="caution">
    <text evidence="2">The sequence shown here is derived from an EMBL/GenBank/DDBJ whole genome shotgun (WGS) entry which is preliminary data.</text>
</comment>
<evidence type="ECO:0000313" key="2">
    <source>
        <dbReference type="EMBL" id="KAF7190505.1"/>
    </source>
</evidence>
<accession>A0A8H6VKX8</accession>
<evidence type="ECO:0008006" key="4">
    <source>
        <dbReference type="Google" id="ProtNLM"/>
    </source>
</evidence>
<gene>
    <name evidence="2" type="ORF">HII31_08219</name>
</gene>